<dbReference type="EMBL" id="JAAXOS010000029">
    <property type="protein sequence ID" value="NKY31303.1"/>
    <property type="molecule type" value="Genomic_DNA"/>
</dbReference>
<dbReference type="Proteomes" id="UP000540698">
    <property type="component" value="Unassembled WGS sequence"/>
</dbReference>
<protein>
    <submittedName>
        <fullName evidence="1">Uncharacterized protein</fullName>
    </submittedName>
</protein>
<dbReference type="RefSeq" id="WP_062976744.1">
    <property type="nucleotide sequence ID" value="NZ_JAAXOS010000029.1"/>
</dbReference>
<gene>
    <name evidence="1" type="ORF">HGB38_34665</name>
</gene>
<comment type="caution">
    <text evidence="1">The sequence shown here is derived from an EMBL/GenBank/DDBJ whole genome shotgun (WGS) entry which is preliminary data.</text>
</comment>
<sequence length="508" mass="55483">MSKVSALARLEAMESMRAVPITKFRHRRLSAKPLVVIPLVMAGEAGSPLAVMVGSAKRSARLIIVGQPRNPDQRFIFAAEFGSVVMKYINEFRTNRREIRTKGGGPRSHFVTAPQILVPNRGGIQALKDLGRTCRFRKTTGDYPVPAVVPELGTWLTALTDSAEQAGTSMLLAITDLLTEHWATGQSTFEDQNLASVMAWIAPPQNVSVEQALLDAENPVICPPAGPSTSPEFDNRQLQPAIRNFDAARQSGNVDAINAARQELQDLIGEQIKPTWRTMWDAVAQLSSVPEAPSAAKRFESDCATFTAFSDYQDAGTALPQRARDNAVGAARRLSRHERAIEEFEADKAFDDPFVLADRRSIGEAFAGIVEAAEPNRVVISDNNRRILRPRFLIRTLDPTRLTDETQLISPTMPDGHKAKIITTELKADSSLVTVEVVGGMGTPAKPKFGSVPEVGQTVAYLPDPGWRPIPQFPSAETALWTHTDTTAPDLDISNSITANTEEWGDDD</sequence>
<organism evidence="1 2">
    <name type="scientific">Nocardia gamkensis</name>
    <dbReference type="NCBI Taxonomy" id="352869"/>
    <lineage>
        <taxon>Bacteria</taxon>
        <taxon>Bacillati</taxon>
        <taxon>Actinomycetota</taxon>
        <taxon>Actinomycetes</taxon>
        <taxon>Mycobacteriales</taxon>
        <taxon>Nocardiaceae</taxon>
        <taxon>Nocardia</taxon>
    </lineage>
</organism>
<evidence type="ECO:0000313" key="1">
    <source>
        <dbReference type="EMBL" id="NKY31303.1"/>
    </source>
</evidence>
<dbReference type="AlphaFoldDB" id="A0A7X6LBK0"/>
<proteinExistence type="predicted"/>
<reference evidence="1 2" key="1">
    <citation type="submission" date="2020-04" db="EMBL/GenBank/DDBJ databases">
        <title>MicrobeNet Type strains.</title>
        <authorList>
            <person name="Nicholson A.C."/>
        </authorList>
    </citation>
    <scope>NUCLEOTIDE SEQUENCE [LARGE SCALE GENOMIC DNA]</scope>
    <source>
        <strain evidence="1 2">DSM 44956</strain>
    </source>
</reference>
<name>A0A7X6LBK0_9NOCA</name>
<evidence type="ECO:0000313" key="2">
    <source>
        <dbReference type="Proteomes" id="UP000540698"/>
    </source>
</evidence>
<accession>A0A7X6LBK0</accession>
<keyword evidence="2" id="KW-1185">Reference proteome</keyword>